<proteinExistence type="predicted"/>
<comment type="caution">
    <text evidence="1">The sequence shown here is derived from an EMBL/GenBank/DDBJ whole genome shotgun (WGS) entry which is preliminary data.</text>
</comment>
<keyword evidence="2" id="KW-1185">Reference proteome</keyword>
<dbReference type="AlphaFoldDB" id="A0AAV4AUW6"/>
<reference evidence="1 2" key="1">
    <citation type="journal article" date="2021" name="Elife">
        <title>Chloroplast acquisition without the gene transfer in kleptoplastic sea slugs, Plakobranchus ocellatus.</title>
        <authorList>
            <person name="Maeda T."/>
            <person name="Takahashi S."/>
            <person name="Yoshida T."/>
            <person name="Shimamura S."/>
            <person name="Takaki Y."/>
            <person name="Nagai Y."/>
            <person name="Toyoda A."/>
            <person name="Suzuki Y."/>
            <person name="Arimoto A."/>
            <person name="Ishii H."/>
            <person name="Satoh N."/>
            <person name="Nishiyama T."/>
            <person name="Hasebe M."/>
            <person name="Maruyama T."/>
            <person name="Minagawa J."/>
            <person name="Obokata J."/>
            <person name="Shigenobu S."/>
        </authorList>
    </citation>
    <scope>NUCLEOTIDE SEQUENCE [LARGE SCALE GENOMIC DNA]</scope>
</reference>
<accession>A0AAV4AUW6</accession>
<evidence type="ECO:0000313" key="2">
    <source>
        <dbReference type="Proteomes" id="UP000735302"/>
    </source>
</evidence>
<evidence type="ECO:0000313" key="1">
    <source>
        <dbReference type="EMBL" id="GFO11584.1"/>
    </source>
</evidence>
<dbReference type="EMBL" id="BLXT01004325">
    <property type="protein sequence ID" value="GFO11584.1"/>
    <property type="molecule type" value="Genomic_DNA"/>
</dbReference>
<name>A0AAV4AUW6_9GAST</name>
<dbReference type="Proteomes" id="UP000735302">
    <property type="component" value="Unassembled WGS sequence"/>
</dbReference>
<gene>
    <name evidence="1" type="ORF">PoB_003808900</name>
</gene>
<sequence length="106" mass="12090">MAGYISYENNMYEPYTINIKKNIQPPPFVWTLKTIESKVCKHRCLANSCPWIFTAFALVKAEYYNMTLSLHSSGNTGPQRSSSKRTLLPRPLHLDQRTSCCFGLGI</sequence>
<organism evidence="1 2">
    <name type="scientific">Plakobranchus ocellatus</name>
    <dbReference type="NCBI Taxonomy" id="259542"/>
    <lineage>
        <taxon>Eukaryota</taxon>
        <taxon>Metazoa</taxon>
        <taxon>Spiralia</taxon>
        <taxon>Lophotrochozoa</taxon>
        <taxon>Mollusca</taxon>
        <taxon>Gastropoda</taxon>
        <taxon>Heterobranchia</taxon>
        <taxon>Euthyneura</taxon>
        <taxon>Panpulmonata</taxon>
        <taxon>Sacoglossa</taxon>
        <taxon>Placobranchoidea</taxon>
        <taxon>Plakobranchidae</taxon>
        <taxon>Plakobranchus</taxon>
    </lineage>
</organism>
<protein>
    <submittedName>
        <fullName evidence="1">Uncharacterized protein</fullName>
    </submittedName>
</protein>